<dbReference type="EMBL" id="JAAXKY010000173">
    <property type="protein sequence ID" value="NMH81822.1"/>
    <property type="molecule type" value="Genomic_DNA"/>
</dbReference>
<dbReference type="PIRSF" id="PIRSF000149">
    <property type="entry name" value="GAP_DH"/>
    <property type="match status" value="1"/>
</dbReference>
<gene>
    <name evidence="6" type="primary">gap</name>
    <name evidence="6" type="ORF">HF577_32620</name>
</gene>
<sequence length="338" mass="36093">MTVRVGVNGFGRIGRNFWRAVDAQRAAGTSDIEIVAVNDITDNATLAQLLKYDSILGRLPYDVSSTDDEIVVDGKGFKGLAVRDPAELPWKDLGVDVVIESTGLFTKREAASKHIDAGAKKVIISAPATGEDLTVVMGVNDDAYDGSQTIISNASCTTNCLAPLAKVIDDAFGIEKGLMTTIHAYTQDQNLQDGPHKDKRRARAAAINVVPTSTGAAKAIGLVLPHLNGKLDGYSLRVPVPTGSITDLTVDLRREVSLDEVNAAYKAAAESGPLKGFLRYSDDPIVSSDIVTDPASCIYDAPLTKVIGNQVKVFGWYDNEWGYSNRLVDITGLVASKL</sequence>
<reference evidence="6 7" key="1">
    <citation type="submission" date="2020-04" db="EMBL/GenBank/DDBJ databases">
        <authorList>
            <person name="Klaysubun C."/>
            <person name="Duangmal K."/>
            <person name="Lipun K."/>
        </authorList>
    </citation>
    <scope>NUCLEOTIDE SEQUENCE [LARGE SCALE GENOMIC DNA]</scope>
    <source>
        <strain evidence="6 7">JCM 11839</strain>
    </source>
</reference>
<dbReference type="CDD" id="cd05214">
    <property type="entry name" value="GAPDH_I_N"/>
    <property type="match status" value="1"/>
</dbReference>
<dbReference type="InterPro" id="IPR020831">
    <property type="entry name" value="GlycerAld/Erythrose_P_DH"/>
</dbReference>
<dbReference type="PROSITE" id="PS00071">
    <property type="entry name" value="GAPDH"/>
    <property type="match status" value="1"/>
</dbReference>
<dbReference type="NCBIfam" id="TIGR01534">
    <property type="entry name" value="GAPDH-I"/>
    <property type="match status" value="1"/>
</dbReference>
<dbReference type="InterPro" id="IPR020828">
    <property type="entry name" value="GlycerAld_3-P_DH_NAD(P)-bd"/>
</dbReference>
<name>A0ABX1RN58_9PSEU</name>
<dbReference type="SUPFAM" id="SSF51735">
    <property type="entry name" value="NAD(P)-binding Rossmann-fold domains"/>
    <property type="match status" value="1"/>
</dbReference>
<dbReference type="PANTHER" id="PTHR43148">
    <property type="entry name" value="GLYCERALDEHYDE-3-PHOSPHATE DEHYDROGENASE 2"/>
    <property type="match status" value="1"/>
</dbReference>
<keyword evidence="7" id="KW-1185">Reference proteome</keyword>
<protein>
    <recommendedName>
        <fullName evidence="4">Glyceraldehyde-3-phosphate dehydrogenase</fullName>
        <ecNumber evidence="4">1.2.1.-</ecNumber>
    </recommendedName>
</protein>
<proteinExistence type="inferred from homology"/>
<dbReference type="Pfam" id="PF02800">
    <property type="entry name" value="Gp_dh_C"/>
    <property type="match status" value="1"/>
</dbReference>
<dbReference type="Gene3D" id="3.40.50.720">
    <property type="entry name" value="NAD(P)-binding Rossmann-like Domain"/>
    <property type="match status" value="1"/>
</dbReference>
<dbReference type="Gene3D" id="3.30.360.10">
    <property type="entry name" value="Dihydrodipicolinate Reductase, domain 2"/>
    <property type="match status" value="1"/>
</dbReference>
<dbReference type="RefSeq" id="WP_169399849.1">
    <property type="nucleotide sequence ID" value="NZ_BAAAJH010000020.1"/>
</dbReference>
<evidence type="ECO:0000256" key="4">
    <source>
        <dbReference type="RuleBase" id="RU361160"/>
    </source>
</evidence>
<feature type="domain" description="Glyceraldehyde 3-phosphate dehydrogenase NAD(P) binding" evidence="5">
    <location>
        <begin position="3"/>
        <end position="156"/>
    </location>
</feature>
<dbReference type="InterPro" id="IPR020830">
    <property type="entry name" value="GlycerAld_3-P_DH_AS"/>
</dbReference>
<dbReference type="CDD" id="cd18126">
    <property type="entry name" value="GAPDH_I_C"/>
    <property type="match status" value="1"/>
</dbReference>
<evidence type="ECO:0000256" key="3">
    <source>
        <dbReference type="RuleBase" id="RU000397"/>
    </source>
</evidence>
<dbReference type="Proteomes" id="UP001296706">
    <property type="component" value="Unassembled WGS sequence"/>
</dbReference>
<dbReference type="InterPro" id="IPR006424">
    <property type="entry name" value="Glyceraldehyde-3-P_DH_1"/>
</dbReference>
<evidence type="ECO:0000313" key="6">
    <source>
        <dbReference type="EMBL" id="NMH81822.1"/>
    </source>
</evidence>
<evidence type="ECO:0000256" key="1">
    <source>
        <dbReference type="ARBA" id="ARBA00007406"/>
    </source>
</evidence>
<evidence type="ECO:0000256" key="2">
    <source>
        <dbReference type="ARBA" id="ARBA00023002"/>
    </source>
</evidence>
<evidence type="ECO:0000313" key="7">
    <source>
        <dbReference type="Proteomes" id="UP001296706"/>
    </source>
</evidence>
<accession>A0ABX1RN58</accession>
<dbReference type="SUPFAM" id="SSF55347">
    <property type="entry name" value="Glyceraldehyde-3-phosphate dehydrogenase-like, C-terminal domain"/>
    <property type="match status" value="1"/>
</dbReference>
<dbReference type="PRINTS" id="PR00078">
    <property type="entry name" value="G3PDHDRGNASE"/>
</dbReference>
<keyword evidence="2 4" id="KW-0560">Oxidoreductase</keyword>
<dbReference type="InterPro" id="IPR020829">
    <property type="entry name" value="GlycerAld_3-P_DH_cat"/>
</dbReference>
<dbReference type="SMART" id="SM00846">
    <property type="entry name" value="Gp_dh_N"/>
    <property type="match status" value="1"/>
</dbReference>
<comment type="similarity">
    <text evidence="1 3">Belongs to the glyceraldehyde-3-phosphate dehydrogenase family.</text>
</comment>
<dbReference type="Pfam" id="PF00044">
    <property type="entry name" value="Gp_dh_N"/>
    <property type="match status" value="1"/>
</dbReference>
<organism evidence="6 7">
    <name type="scientific">Pseudonocardia xinjiangensis</name>
    <dbReference type="NCBI Taxonomy" id="75289"/>
    <lineage>
        <taxon>Bacteria</taxon>
        <taxon>Bacillati</taxon>
        <taxon>Actinomycetota</taxon>
        <taxon>Actinomycetes</taxon>
        <taxon>Pseudonocardiales</taxon>
        <taxon>Pseudonocardiaceae</taxon>
        <taxon>Pseudonocardia</taxon>
    </lineage>
</organism>
<dbReference type="EC" id="1.2.1.-" evidence="4"/>
<evidence type="ECO:0000259" key="5">
    <source>
        <dbReference type="SMART" id="SM00846"/>
    </source>
</evidence>
<dbReference type="InterPro" id="IPR036291">
    <property type="entry name" value="NAD(P)-bd_dom_sf"/>
</dbReference>
<comment type="caution">
    <text evidence="6">The sequence shown here is derived from an EMBL/GenBank/DDBJ whole genome shotgun (WGS) entry which is preliminary data.</text>
</comment>